<evidence type="ECO:0000313" key="3">
    <source>
        <dbReference type="EMBL" id="KAL3388943.1"/>
    </source>
</evidence>
<evidence type="ECO:0000313" key="4">
    <source>
        <dbReference type="Proteomes" id="UP001627154"/>
    </source>
</evidence>
<reference evidence="3 4" key="1">
    <citation type="journal article" date="2024" name="bioRxiv">
        <title>A reference genome for Trichogramma kaykai: A tiny desert-dwelling parasitoid wasp with competing sex-ratio distorters.</title>
        <authorList>
            <person name="Culotta J."/>
            <person name="Lindsey A.R."/>
        </authorList>
    </citation>
    <scope>NUCLEOTIDE SEQUENCE [LARGE SCALE GENOMIC DNA]</scope>
    <source>
        <strain evidence="3 4">KSX58</strain>
    </source>
</reference>
<keyword evidence="1" id="KW-0143">Chaperone</keyword>
<evidence type="ECO:0000256" key="2">
    <source>
        <dbReference type="ARBA" id="ARBA00043974"/>
    </source>
</evidence>
<dbReference type="Proteomes" id="UP001627154">
    <property type="component" value="Unassembled WGS sequence"/>
</dbReference>
<gene>
    <name evidence="3" type="ORF">TKK_015900</name>
</gene>
<accession>A0ABD2W7R3</accession>
<dbReference type="PANTHER" id="PTHR12828">
    <property type="entry name" value="PROTEASOME MATURATION PROTEIN UMP1"/>
    <property type="match status" value="1"/>
</dbReference>
<organism evidence="3 4">
    <name type="scientific">Trichogramma kaykai</name>
    <dbReference type="NCBI Taxonomy" id="54128"/>
    <lineage>
        <taxon>Eukaryota</taxon>
        <taxon>Metazoa</taxon>
        <taxon>Ecdysozoa</taxon>
        <taxon>Arthropoda</taxon>
        <taxon>Hexapoda</taxon>
        <taxon>Insecta</taxon>
        <taxon>Pterygota</taxon>
        <taxon>Neoptera</taxon>
        <taxon>Endopterygota</taxon>
        <taxon>Hymenoptera</taxon>
        <taxon>Apocrita</taxon>
        <taxon>Proctotrupomorpha</taxon>
        <taxon>Chalcidoidea</taxon>
        <taxon>Trichogrammatidae</taxon>
        <taxon>Trichogramma</taxon>
    </lineage>
</organism>
<dbReference type="AlphaFoldDB" id="A0ABD2W7R3"/>
<name>A0ABD2W7R3_9HYME</name>
<keyword evidence="4" id="KW-1185">Reference proteome</keyword>
<evidence type="ECO:0000256" key="1">
    <source>
        <dbReference type="ARBA" id="ARBA00023186"/>
    </source>
</evidence>
<dbReference type="EMBL" id="JBJJXI010000124">
    <property type="protein sequence ID" value="KAL3388943.1"/>
    <property type="molecule type" value="Genomic_DNA"/>
</dbReference>
<dbReference type="PANTHER" id="PTHR12828:SF3">
    <property type="entry name" value="PROTEASOME MATURATION PROTEIN"/>
    <property type="match status" value="1"/>
</dbReference>
<sequence length="172" mass="19386">MIMVCEGEYLYHKDANIGLEIIFNCHTRVYRYFSFGFDSLKSEPKGFADNSCGSPYGVQSAFVSGLSGVRKQMGCPHPLEKSQLNFHKNQEKMEMLVLRNTQGIHAPMRLAMEIKAAEKIGRLPFLPSSNLMKDIILGREDDIGFEDILNTAEFREQMGQPHAVVEKSLGIL</sequence>
<dbReference type="InterPro" id="IPR008012">
    <property type="entry name" value="Ump1"/>
</dbReference>
<protein>
    <recommendedName>
        <fullName evidence="5">Proteasome maturation protein</fullName>
    </recommendedName>
</protein>
<comment type="caution">
    <text evidence="3">The sequence shown here is derived from an EMBL/GenBank/DDBJ whole genome shotgun (WGS) entry which is preliminary data.</text>
</comment>
<dbReference type="Pfam" id="PF05348">
    <property type="entry name" value="UMP1"/>
    <property type="match status" value="1"/>
</dbReference>
<evidence type="ECO:0008006" key="5">
    <source>
        <dbReference type="Google" id="ProtNLM"/>
    </source>
</evidence>
<comment type="similarity">
    <text evidence="2">Belongs to the POMP/UMP1 family.</text>
</comment>
<proteinExistence type="inferred from homology"/>